<dbReference type="InterPro" id="IPR041677">
    <property type="entry name" value="DNA2/NAM7_AAA_11"/>
</dbReference>
<dbReference type="InterPro" id="IPR041679">
    <property type="entry name" value="DNA2/NAM7-like_C"/>
</dbReference>
<accession>A0A1Y1CKE9</accession>
<dbReference type="Proteomes" id="UP000218267">
    <property type="component" value="Chromosome"/>
</dbReference>
<dbReference type="Pfam" id="PF18741">
    <property type="entry name" value="MTES_1575"/>
    <property type="match status" value="1"/>
</dbReference>
<dbReference type="InterPro" id="IPR035516">
    <property type="entry name" value="Gyrase/topoIV_suA_C"/>
</dbReference>
<evidence type="ECO:0000256" key="2">
    <source>
        <dbReference type="ARBA" id="ARBA00022741"/>
    </source>
</evidence>
<dbReference type="KEGG" id="mbas:ALGA_2503"/>
<evidence type="ECO:0000256" key="5">
    <source>
        <dbReference type="ARBA" id="ARBA00022840"/>
    </source>
</evidence>
<dbReference type="EMBL" id="AP018042">
    <property type="protein sequence ID" value="BAX80825.1"/>
    <property type="molecule type" value="Genomic_DNA"/>
</dbReference>
<proteinExistence type="inferred from homology"/>
<reference evidence="10 11" key="1">
    <citation type="journal article" date="2018" name="Mar. Genomics">
        <title>Complete genome sequence of Marinifilaceae bacterium strain SPP2, isolated from the Antarctic marine sediment.</title>
        <authorList>
            <person name="Watanabe M."/>
            <person name="Kojima H."/>
            <person name="Fukui M."/>
        </authorList>
    </citation>
    <scope>NUCLEOTIDE SEQUENCE [LARGE SCALE GENOMIC DNA]</scope>
    <source>
        <strain evidence="10 11">SPP2</strain>
    </source>
</reference>
<dbReference type="OrthoDB" id="9757917at2"/>
<dbReference type="SUPFAM" id="SSF52980">
    <property type="entry name" value="Restriction endonuclease-like"/>
    <property type="match status" value="1"/>
</dbReference>
<dbReference type="PANTHER" id="PTHR43788:SF8">
    <property type="entry name" value="DNA-BINDING PROTEIN SMUBP-2"/>
    <property type="match status" value="1"/>
</dbReference>
<organism evidence="10 11">
    <name type="scientific">Labilibaculum antarcticum</name>
    <dbReference type="NCBI Taxonomy" id="1717717"/>
    <lineage>
        <taxon>Bacteria</taxon>
        <taxon>Pseudomonadati</taxon>
        <taxon>Bacteroidota</taxon>
        <taxon>Bacteroidia</taxon>
        <taxon>Marinilabiliales</taxon>
        <taxon>Marinifilaceae</taxon>
        <taxon>Labilibaculum</taxon>
    </lineage>
</organism>
<dbReference type="CDD" id="cd18808">
    <property type="entry name" value="SF1_C_Upf1"/>
    <property type="match status" value="1"/>
</dbReference>
<dbReference type="InterPro" id="IPR027417">
    <property type="entry name" value="P-loop_NTPase"/>
</dbReference>
<feature type="domain" description="Restriction endonuclease type II-like" evidence="9">
    <location>
        <begin position="1374"/>
        <end position="1468"/>
    </location>
</feature>
<dbReference type="Gene3D" id="2.120.10.90">
    <property type="entry name" value="DNA gyrase/topoisomerase IV, subunit A, C-terminal"/>
    <property type="match status" value="1"/>
</dbReference>
<evidence type="ECO:0000256" key="3">
    <source>
        <dbReference type="ARBA" id="ARBA00022801"/>
    </source>
</evidence>
<gene>
    <name evidence="10" type="ORF">ALGA_2503</name>
</gene>
<feature type="domain" description="DNA2/NAM7 helicase helicase" evidence="7">
    <location>
        <begin position="384"/>
        <end position="545"/>
    </location>
</feature>
<feature type="domain" description="DNA2/NAM7 helicase-like C-terminal" evidence="8">
    <location>
        <begin position="1141"/>
        <end position="1322"/>
    </location>
</feature>
<dbReference type="Pfam" id="PF13087">
    <property type="entry name" value="AAA_12"/>
    <property type="match status" value="1"/>
</dbReference>
<evidence type="ECO:0000256" key="4">
    <source>
        <dbReference type="ARBA" id="ARBA00022806"/>
    </source>
</evidence>
<dbReference type="GO" id="GO:0016787">
    <property type="term" value="F:hydrolase activity"/>
    <property type="evidence" value="ECO:0007669"/>
    <property type="project" value="UniProtKB-KW"/>
</dbReference>
<dbReference type="Pfam" id="PF13086">
    <property type="entry name" value="AAA_11"/>
    <property type="match status" value="1"/>
</dbReference>
<dbReference type="InterPro" id="IPR050534">
    <property type="entry name" value="Coronavir_polyprotein_1ab"/>
</dbReference>
<name>A0A1Y1CKE9_9BACT</name>
<dbReference type="InterPro" id="IPR049468">
    <property type="entry name" value="Restrct_endonuc-II-like_dom"/>
</dbReference>
<evidence type="ECO:0000256" key="6">
    <source>
        <dbReference type="SAM" id="Coils"/>
    </source>
</evidence>
<evidence type="ECO:0000313" key="11">
    <source>
        <dbReference type="Proteomes" id="UP000218267"/>
    </source>
</evidence>
<dbReference type="SUPFAM" id="SSF101904">
    <property type="entry name" value="GyrA/ParC C-terminal domain-like"/>
    <property type="match status" value="1"/>
</dbReference>
<evidence type="ECO:0000259" key="7">
    <source>
        <dbReference type="Pfam" id="PF13086"/>
    </source>
</evidence>
<dbReference type="RefSeq" id="WP_096429664.1">
    <property type="nucleotide sequence ID" value="NZ_AP018042.1"/>
</dbReference>
<comment type="similarity">
    <text evidence="1">Belongs to the DNA2/NAM7 helicase family.</text>
</comment>
<keyword evidence="11" id="KW-1185">Reference proteome</keyword>
<dbReference type="Gene3D" id="3.40.960.10">
    <property type="entry name" value="VSR Endonuclease"/>
    <property type="match status" value="1"/>
</dbReference>
<evidence type="ECO:0000259" key="8">
    <source>
        <dbReference type="Pfam" id="PF13087"/>
    </source>
</evidence>
<dbReference type="InterPro" id="IPR011335">
    <property type="entry name" value="Restrct_endonuc-II-like"/>
</dbReference>
<dbReference type="SUPFAM" id="SSF52540">
    <property type="entry name" value="P-loop containing nucleoside triphosphate hydrolases"/>
    <property type="match status" value="1"/>
</dbReference>
<evidence type="ECO:0000313" key="10">
    <source>
        <dbReference type="EMBL" id="BAX80825.1"/>
    </source>
</evidence>
<evidence type="ECO:0000259" key="9">
    <source>
        <dbReference type="Pfam" id="PF18741"/>
    </source>
</evidence>
<dbReference type="InterPro" id="IPR047187">
    <property type="entry name" value="SF1_C_Upf1"/>
</dbReference>
<dbReference type="Gene3D" id="3.40.50.300">
    <property type="entry name" value="P-loop containing nucleotide triphosphate hydrolases"/>
    <property type="match status" value="3"/>
</dbReference>
<protein>
    <recommendedName>
        <fullName evidence="12">DNA helicase</fullName>
    </recommendedName>
</protein>
<dbReference type="GO" id="GO:0043139">
    <property type="term" value="F:5'-3' DNA helicase activity"/>
    <property type="evidence" value="ECO:0007669"/>
    <property type="project" value="TreeGrafter"/>
</dbReference>
<dbReference type="GO" id="GO:0005524">
    <property type="term" value="F:ATP binding"/>
    <property type="evidence" value="ECO:0007669"/>
    <property type="project" value="UniProtKB-KW"/>
</dbReference>
<evidence type="ECO:0008006" key="12">
    <source>
        <dbReference type="Google" id="ProtNLM"/>
    </source>
</evidence>
<keyword evidence="2" id="KW-0547">Nucleotide-binding</keyword>
<keyword evidence="4" id="KW-0347">Helicase</keyword>
<keyword evidence="6" id="KW-0175">Coiled coil</keyword>
<dbReference type="PANTHER" id="PTHR43788">
    <property type="entry name" value="DNA2/NAM7 HELICASE FAMILY MEMBER"/>
    <property type="match status" value="1"/>
</dbReference>
<feature type="coiled-coil region" evidence="6">
    <location>
        <begin position="484"/>
        <end position="511"/>
    </location>
</feature>
<sequence length="1725" mass="199594">MKKTKYLQIFNYLLEFSKIRTKPVRDIDLQVNQYPEKVWLNDIPVSKYFQNIINGDFEQDEECWLKIGKPKEPNEPIFEELPQDLKVWLTPDSWLNEATGPELEDEITEEGVVKILTDFPGLYKLCEKYRNEQWIEDFLAFRTKMSIYDEEYTEYKSLEKVYKQFFKIYNKVQQFGEEYELVLGVGLLGVKGDFNRSKLFRHVLTQKVDIAFNHDGSDSSIQVAPNIGSSFQFETDFLIDQSDSFDVDSVVSAEKIASEYLEKSEVTYILNDESINSALSQFADRFHVSGSFNSNKEKTKLLTDRPVVQFAPALLFRKRNTRSFTSFYEEILKNLEEGDDDADIPLINDFIGVEEEVLEVDESGQEAIQTSFDQSDTIYFPKESNEEQFKIIEKARAGSKVLVQGPPGTGKSHTIANLICHLLANGKKVLITAYTKRALEVLKDKLPEQFRSLTVNLLSSDSSSHMELQESVNAINEEMASAVIGDYEGDIKRLKSELNDIREKISSITSEFLKVKEKNTRSIDINSNYQGTLTQIAEKIHNESNKFDWYQDNFIEVENNDINAELKTFVELTSKYKDVEVSVFNYQFPKLEIFPEPNRLTQYKSDLQILSERFSFNENYPIYNILEYERLNSELESLSDFYEQGNEIKLDFKEELILDLSHGKGKDWRQKLIDSVKLVEQLNAFDLKNIDRDIEIAYNCSFSSKQLRNDAQILLNFINSGKSLSGSWFKFKKPLLPVDIKERLYFIEAVRCNGSACDTKEELESVIVDLNIQQVIAELVDLWGISEKLSNSYSRQMLFFDELNKGVLNFMKLFDASELVRKKTILLIDAKIKPFDLIALKELGKAIDYNFLVHNKNRFEKTFAECKEVVGKDEIHPLILEMFEGIKELNVVSYEDNLFRYKEELNDYNNYQDYLAQGELLREEIPLLIEQFLKGELSEIELESFTEALLHKNAKKEVEKLLDGDYERQLIQLLSDCNDKEKELIAQLSSTLAWYHLICRLKSNGKLRQHLEAWVMAVKQITGDGRGKKSTKFKKIAQREMENCKDSIPCWIMPLYKVAETIRPQKDMFDYVIVDEASQLGADATFLLYLAKKIIIVGDDKQTSPEYVGVDSNIVVPLIKKHLSDFQFGEYLGIEFSFFDQAKLFCNGNMIVLREHFRCMPEIIEFSNKHFYAPEGNSLYPLKQYSEDRLTPLVAKFCENGYVENKGARIVNVPEAIKIVELISDLVVDPKYINKTIGIITLQGTQQAQIIENHLLQAIGETEFYQRKIICGNSASFQGDERDVIILSLVTAQKHNRSALVKPQDKRRFNVAMSRAIEQVFLFHSVQLEDLSNTNDLRYKLLFYFKNYKVTQPILSLPIQRKPGTQPPPFDSWFEVDVYNDIVRKGFQVIPQYKVAGGRFRIDLVALRRDGTKLAIECDGDKWHGPEQYQNDMMRQNVLERCNWQFFRVRGSEYYLSKEESLRPLWKLLEPKDKDVVDIECEDIKNEFSNRKNEVDVDSEINMDNWGINKPNLDSRETPDLFNCQNGFSVKPDYKLETIKFSEHFKLNTVCDVLIFTSKSNVYKLQNERIISNEQILSKVEFEEGEDPIFVTATEEYVGYLLLAFENGKMAKVSMSGYKTQTNRKRLKNAFSDSSKLLYIDHINADIDLIAIASNDKILLFNTADINSVKNTSSNGVQVLRLKSTSFLKEIRTSSLVDFTDLEYYRKNIPATGYYIVPGDAINKE</sequence>
<keyword evidence="5" id="KW-0067">ATP-binding</keyword>
<reference evidence="11" key="2">
    <citation type="journal article" date="2020" name="Antonie Van Leeuwenhoek">
        <title>Labilibaculum antarcticum sp. nov., a novel facultative anaerobic, psychrotorelant bacterium isolated from marine sediment of Antarctica.</title>
        <authorList>
            <person name="Watanabe M."/>
            <person name="Kojima H."/>
            <person name="Fukui M."/>
        </authorList>
    </citation>
    <scope>NUCLEOTIDE SEQUENCE [LARGE SCALE GENOMIC DNA]</scope>
    <source>
        <strain evidence="11">SPP2</strain>
    </source>
</reference>
<evidence type="ECO:0000256" key="1">
    <source>
        <dbReference type="ARBA" id="ARBA00007913"/>
    </source>
</evidence>
<keyword evidence="3" id="KW-0378">Hydrolase</keyword>